<dbReference type="ExpressionAtlas" id="Q9FKY7">
    <property type="expression patterns" value="baseline and differential"/>
</dbReference>
<name>Q9FKY7_ARATH</name>
<dbReference type="Pfam" id="PF11817">
    <property type="entry name" value="Foie-gras_1"/>
    <property type="match status" value="1"/>
</dbReference>
<feature type="domain" description="Trafficking protein particle complex subunit 11" evidence="1">
    <location>
        <begin position="274"/>
        <end position="543"/>
    </location>
</feature>
<evidence type="ECO:0000313" key="2">
    <source>
        <dbReference type="EMBL" id="BAB10400.1"/>
    </source>
</evidence>
<accession>Q9FKY7</accession>
<sequence>MEEYPEELRTPPVSLVALFGYAELHASITKYLHSQQPPINALAFPDFSQISLLLAHDDQISRTSSFRDPLSVSDSASPIPSRCGGILKRDWLLKHRTKVPALVAAFFPSHHIFGDPTQWLQVCSDLDSLKYFLISLYICFLVSPPLFQTLKLTLRSQLLARSVIRPKNIKLVVVVVQSSPHEDISDDRLVALRKRAELDSKYVLFFNSSIVSELTLSLSRLASAFAELALSYYREEGRRIKSRIEKRSSNSLDLNVRYCFKMIGTSTRLPAIQRLVEIKIIAEQLHFKISTLLLHGGKLIEAVTWFHQHKTSYEKVVGSTEFIFLHWDWMSRQFLVFAELLETSSATGQSLTSSNQGTAEISLTEFEFYPAYYYQLAAHYLKDKKSALELLLSMSEIAQEIDSSSASITPSVYVGQFAQLLEKGEAITLHSITDEEYTRYTISEAKRVQDSLQIIAWLKRSYESFTNLKAQRMAALCAFEVAREYFDLADPNNAKFFFDIAANLYRQEGWVTLLWEVLGYLRECSRNLDALKDFVEFSLEMVALPVTSYENSGNLRNKNYGPGGPATISGRESIHQEVFTLVCREAELLSSTEGSGFKLATDSPLHLEIDLVSPLRPVLLASVAFHDQMIKPHALCSFTLSLLSHLPLPVEIDHLEVQFNQSTCNFVIRNSQRPLWASASNTVKSGSQVENAPLLVLVPNNWLRLTYAIKSEQSGKLECLSVLAKLGPLFTICSRAESPAAMEDLPVWKHENRVESLPTKDPVLAVFGQKATQVDEPEPQVDVSLGASGPALVGEDFAMPIVVTSKGHAVYSGELKINLVDVGGGGLFSPREAEPFSLESHHVEICGIDGAEGNNESESETGSIKKIQQSFGLVSVPYLKEGESWSCKLEIKWHRPKPVMLFVSLGYLPHGSEANTQKVHIHKSLQIEGKMPLLISNRFMLPYRRDHLLLNRIKPAPDSEDVSSLPLNEKSVLVVSAKNCSEIALKLVSMSIEFDDEQGETSCLIQQGGGCGDSPSSANLAPGEEFKKVFTVIPTTRTPKLGLGSIHLKWRREGGNITEAYVSTKHKLPEVNVEASPLVMSLDSPPYAILGEPFTYAVRICNQTQLLQEAKFGLADAQSFVLSGSHSNTVSVLPKSEHVLSYKLVPLTCGEQQLPKITLTSARYAAEFQPSAVASSVFVFPSAPQAEKAISTSK</sequence>
<organism evidence="2">
    <name type="scientific">Arabidopsis thaliana</name>
    <name type="common">Mouse-ear cress</name>
    <dbReference type="NCBI Taxonomy" id="3702"/>
    <lineage>
        <taxon>Eukaryota</taxon>
        <taxon>Viridiplantae</taxon>
        <taxon>Streptophyta</taxon>
        <taxon>Embryophyta</taxon>
        <taxon>Tracheophyta</taxon>
        <taxon>Spermatophyta</taxon>
        <taxon>Magnoliopsida</taxon>
        <taxon>eudicotyledons</taxon>
        <taxon>Gunneridae</taxon>
        <taxon>Pentapetalae</taxon>
        <taxon>rosids</taxon>
        <taxon>malvids</taxon>
        <taxon>Brassicales</taxon>
        <taxon>Brassicaceae</taxon>
        <taxon>Camelineae</taxon>
        <taxon>Arabidopsis</taxon>
    </lineage>
</organism>
<evidence type="ECO:0000259" key="1">
    <source>
        <dbReference type="Pfam" id="PF11817"/>
    </source>
</evidence>
<dbReference type="EMBL" id="AB011474">
    <property type="protein sequence ID" value="BAB10400.1"/>
    <property type="molecule type" value="Genomic_DNA"/>
</dbReference>
<dbReference type="EMBL" id="AB018108">
    <property type="protein sequence ID" value="BAB10400.1"/>
    <property type="status" value="JOINED"/>
    <property type="molecule type" value="Genomic_DNA"/>
</dbReference>
<dbReference type="InterPro" id="IPR021773">
    <property type="entry name" value="TPC11"/>
</dbReference>
<dbReference type="PANTHER" id="PTHR14374:SF0">
    <property type="entry name" value="TRAFFICKING PROTEIN PARTICLE COMPLEX SUBUNIT 11"/>
    <property type="match status" value="1"/>
</dbReference>
<dbReference type="PANTHER" id="PTHR14374">
    <property type="entry name" value="FOIE GRAS"/>
    <property type="match status" value="1"/>
</dbReference>
<protein>
    <recommendedName>
        <fullName evidence="1">Trafficking protein particle complex subunit 11 domain-containing protein</fullName>
    </recommendedName>
</protein>
<dbReference type="PhylomeDB" id="Q9FKY7"/>
<proteinExistence type="predicted"/>
<reference key="2">
    <citation type="journal article" date="2000" name="Nature">
        <title>Sequence and analysis of chromosome 5 of the plant Arabidopsis thaliana.</title>
        <authorList>
            <consortium name="Kazusa DNA Research Institute"/>
            <consortium name="Cold Spring Harbor and Washington University in St Louis Sequencing Consortium"/>
            <consortium name="European Union Arabidopsis Genome Sequencing Consortium"/>
            <person name="Tabata S."/>
            <person name="Kaneko T."/>
            <person name="Nakamura Y."/>
            <person name="Kotani H."/>
            <person name="Kato T."/>
            <person name="Asamizu E."/>
            <person name="Miyajima N."/>
            <person name="Sasamoto S."/>
            <person name="Kimura T."/>
            <person name="Hosouchi T."/>
            <person name="Kawashima K."/>
            <person name="Kohara M."/>
            <person name="Matsumoto M."/>
            <person name="Matsuno A."/>
            <person name="Muraki A."/>
            <person name="Nakayama S."/>
            <person name="Nakazaki N."/>
            <person name="Naruo K."/>
            <person name="Okumura S."/>
            <person name="Shinpo S."/>
            <person name="Takeuchi C."/>
            <person name="Wada T."/>
            <person name="Watanabe A."/>
            <person name="Yamada M."/>
            <person name="Yasuda M."/>
            <person name="Sato S."/>
            <person name="de la Bastide M."/>
            <person name="Huang E."/>
            <person name="Spiegel L."/>
            <person name="Gnoj L."/>
            <person name="O'Shaughnessy A."/>
            <person name="Preston R."/>
            <person name="Habermann K."/>
            <person name="Murray J."/>
            <person name="Johnson D."/>
            <person name="Rohlfing T."/>
            <person name="Nelson J."/>
            <person name="Stoneking T."/>
            <person name="Pepin K."/>
            <person name="Spieth J."/>
            <person name="Sekhon M."/>
            <person name="Armstrong J."/>
            <person name="Becker M."/>
            <person name="Belter E."/>
            <person name="Cordum H."/>
            <person name="Cordes M."/>
            <person name="Courtney L."/>
            <person name="Courtney W."/>
            <person name="Dante M."/>
            <person name="Du H."/>
            <person name="Edwards J."/>
            <person name="Fryman J."/>
            <person name="Haakensen B."/>
            <person name="Lamar E."/>
            <person name="Latreille P."/>
            <person name="Leonard S."/>
            <person name="Meyer R."/>
            <person name="Mulvaney E."/>
            <person name="Ozersky P."/>
            <person name="Riley A."/>
            <person name="Strowmatt C."/>
            <person name="Wagner-McPherson C."/>
            <person name="Wollam A."/>
            <person name="Yoakum M."/>
            <person name="Bell M."/>
            <person name="Dedhia N."/>
            <person name="Parnell L."/>
            <person name="Shah R."/>
            <person name="Rodriguez M."/>
            <person name="See L.H."/>
            <person name="Vil D."/>
            <person name="Baker J."/>
            <person name="Kirchoff K."/>
            <person name="Toth K."/>
            <person name="King L."/>
            <person name="Bahret A."/>
            <person name="Miller B."/>
            <person name="Marra M."/>
            <person name="Martienssen R."/>
            <person name="McCombie W.R."/>
            <person name="Wilson R.K."/>
            <person name="Murphy G."/>
            <person name="Bancroft I."/>
            <person name="Volckaert G."/>
            <person name="Wambutt R."/>
            <person name="Dusterhoft A."/>
            <person name="Stiekema W."/>
            <person name="Pohl T."/>
            <person name="Entian K.D."/>
            <person name="Terryn N."/>
            <person name="Hartley N."/>
            <person name="Bent E."/>
            <person name="Johnson S."/>
            <person name="Langham S.A."/>
            <person name="McCullagh B."/>
            <person name="Robben J."/>
            <person name="Grymonprez B."/>
            <person name="Zimmermann W."/>
            <person name="Ramsperger U."/>
            <person name="Wedler H."/>
            <person name="Balke K."/>
            <person name="Wedler E."/>
            <person name="Peters S."/>
            <person name="van Staveren M."/>
            <person name="Dirkse W."/>
            <person name="Mooijman P."/>
            <person name="Lankhorst R.K."/>
            <person name="Weitzenegger T."/>
            <person name="Bothe G."/>
            <person name="Rose M."/>
            <person name="Hauf J."/>
            <person name="Berneiser S."/>
            <person name="Hempel S."/>
            <person name="Feldpausch M."/>
            <person name="Lamberth S."/>
            <person name="Villarroel R."/>
            <person name="Gielen J."/>
            <person name="Ardiles W."/>
            <person name="Bents O."/>
            <person name="Lemcke K."/>
            <person name="Kolesov G."/>
            <person name="Mayer K."/>
            <person name="Rudd S."/>
            <person name="Schoof H."/>
            <person name="Schueller C."/>
            <person name="Zaccaria P."/>
            <person name="Mewes H.W."/>
            <person name="Bevan M."/>
            <person name="Fransz P."/>
        </authorList>
    </citation>
    <scope>NUCLEOTIDE SEQUENCE [LARGE SCALE GENOMIC DNA]</scope>
    <source>
        <strain>cv. Columbia</strain>
    </source>
</reference>
<dbReference type="AlphaFoldDB" id="Q9FKY7"/>
<reference evidence="2" key="1">
    <citation type="journal article" date="1998" name="DNA Res.">
        <title>Structural analysis of Arabidopsis thaliana chromosome 5. V. Sequence features of the regions of 1,381,565 bp covered by twenty one physically assigned P1 and TAC clones.</title>
        <authorList>
            <person name="Kaneko T."/>
            <person name="Kotani H."/>
            <person name="Nakamura Y."/>
            <person name="Sato S."/>
            <person name="Asamizu E."/>
            <person name="Miyajima N."/>
            <person name="Tabata S."/>
        </authorList>
    </citation>
    <scope>NUCLEOTIDE SEQUENCE [LARGE SCALE GENOMIC DNA]</scope>
</reference>